<dbReference type="InterPro" id="IPR016181">
    <property type="entry name" value="Acyl_CoA_acyltransferase"/>
</dbReference>
<dbReference type="InterPro" id="IPR000182">
    <property type="entry name" value="GNAT_dom"/>
</dbReference>
<evidence type="ECO:0000259" key="1">
    <source>
        <dbReference type="PROSITE" id="PS51186"/>
    </source>
</evidence>
<dbReference type="InterPro" id="IPR053144">
    <property type="entry name" value="Acetyltransferase_Butenolide"/>
</dbReference>
<gene>
    <name evidence="2" type="ORF">ACFOZ8_26850</name>
</gene>
<dbReference type="Gene3D" id="3.40.630.30">
    <property type="match status" value="1"/>
</dbReference>
<keyword evidence="2" id="KW-0012">Acyltransferase</keyword>
<proteinExistence type="predicted"/>
<accession>A0ABV8KB55</accession>
<dbReference type="PANTHER" id="PTHR43233:SF1">
    <property type="entry name" value="FAMILY N-ACETYLTRANSFERASE, PUTATIVE (AFU_ORTHOLOGUE AFUA_6G03350)-RELATED"/>
    <property type="match status" value="1"/>
</dbReference>
<dbReference type="SUPFAM" id="SSF55729">
    <property type="entry name" value="Acyl-CoA N-acyltransferases (Nat)"/>
    <property type="match status" value="1"/>
</dbReference>
<protein>
    <submittedName>
        <fullName evidence="2">GNAT family N-acetyltransferase</fullName>
        <ecNumber evidence="2">2.3.1.-</ecNumber>
    </submittedName>
</protein>
<evidence type="ECO:0000313" key="3">
    <source>
        <dbReference type="Proteomes" id="UP001595715"/>
    </source>
</evidence>
<keyword evidence="2" id="KW-0808">Transferase</keyword>
<keyword evidence="3" id="KW-1185">Reference proteome</keyword>
<feature type="domain" description="N-acetyltransferase" evidence="1">
    <location>
        <begin position="1"/>
        <end position="135"/>
    </location>
</feature>
<dbReference type="EMBL" id="JBHSAM010000034">
    <property type="protein sequence ID" value="MFC4103244.1"/>
    <property type="molecule type" value="Genomic_DNA"/>
</dbReference>
<sequence length="135" mass="15353">MNLSIRTDLPRKDDYFALYQTTGWNENGRWTADILHEALKNSWHLVTIYHGDRLVASGRIVSDGFIQCLICDMIVLPEYQSLGLGRTVLNAILEHCQASGIRWVQLACAKGKKGFYERFGFQERASDAPGMQLFL</sequence>
<dbReference type="RefSeq" id="WP_377721821.1">
    <property type="nucleotide sequence ID" value="NZ_JBHSAM010000034.1"/>
</dbReference>
<dbReference type="GO" id="GO:0016746">
    <property type="term" value="F:acyltransferase activity"/>
    <property type="evidence" value="ECO:0007669"/>
    <property type="project" value="UniProtKB-KW"/>
</dbReference>
<dbReference type="Proteomes" id="UP001595715">
    <property type="component" value="Unassembled WGS sequence"/>
</dbReference>
<comment type="caution">
    <text evidence="2">The sequence shown here is derived from an EMBL/GenBank/DDBJ whole genome shotgun (WGS) entry which is preliminary data.</text>
</comment>
<dbReference type="EC" id="2.3.1.-" evidence="2"/>
<organism evidence="2 3">
    <name type="scientific">Paenibacillus xanthanilyticus</name>
    <dbReference type="NCBI Taxonomy" id="1783531"/>
    <lineage>
        <taxon>Bacteria</taxon>
        <taxon>Bacillati</taxon>
        <taxon>Bacillota</taxon>
        <taxon>Bacilli</taxon>
        <taxon>Bacillales</taxon>
        <taxon>Paenibacillaceae</taxon>
        <taxon>Paenibacillus</taxon>
    </lineage>
</organism>
<dbReference type="CDD" id="cd04301">
    <property type="entry name" value="NAT_SF"/>
    <property type="match status" value="1"/>
</dbReference>
<dbReference type="PANTHER" id="PTHR43233">
    <property type="entry name" value="FAMILY N-ACETYLTRANSFERASE, PUTATIVE (AFU_ORTHOLOGUE AFUA_6G03350)-RELATED"/>
    <property type="match status" value="1"/>
</dbReference>
<evidence type="ECO:0000313" key="2">
    <source>
        <dbReference type="EMBL" id="MFC4103244.1"/>
    </source>
</evidence>
<dbReference type="Pfam" id="PF00583">
    <property type="entry name" value="Acetyltransf_1"/>
    <property type="match status" value="1"/>
</dbReference>
<dbReference type="PROSITE" id="PS51186">
    <property type="entry name" value="GNAT"/>
    <property type="match status" value="1"/>
</dbReference>
<name>A0ABV8KB55_9BACL</name>
<reference evidence="3" key="1">
    <citation type="journal article" date="2019" name="Int. J. Syst. Evol. Microbiol.">
        <title>The Global Catalogue of Microorganisms (GCM) 10K type strain sequencing project: providing services to taxonomists for standard genome sequencing and annotation.</title>
        <authorList>
            <consortium name="The Broad Institute Genomics Platform"/>
            <consortium name="The Broad Institute Genome Sequencing Center for Infectious Disease"/>
            <person name="Wu L."/>
            <person name="Ma J."/>
        </authorList>
    </citation>
    <scope>NUCLEOTIDE SEQUENCE [LARGE SCALE GENOMIC DNA]</scope>
    <source>
        <strain evidence="3">IBRC-M 10987</strain>
    </source>
</reference>